<feature type="region of interest" description="Disordered" evidence="1">
    <location>
        <begin position="360"/>
        <end position="406"/>
    </location>
</feature>
<name>A0A7R8VAL3_TIMDO</name>
<evidence type="ECO:0000256" key="1">
    <source>
        <dbReference type="SAM" id="MobiDB-lite"/>
    </source>
</evidence>
<reference evidence="2" key="1">
    <citation type="submission" date="2020-11" db="EMBL/GenBank/DDBJ databases">
        <authorList>
            <person name="Tran Van P."/>
        </authorList>
    </citation>
    <scope>NUCLEOTIDE SEQUENCE</scope>
</reference>
<protein>
    <submittedName>
        <fullName evidence="2">Uncharacterized protein</fullName>
    </submittedName>
</protein>
<organism evidence="2">
    <name type="scientific">Timema douglasi</name>
    <name type="common">Walking stick</name>
    <dbReference type="NCBI Taxonomy" id="61478"/>
    <lineage>
        <taxon>Eukaryota</taxon>
        <taxon>Metazoa</taxon>
        <taxon>Ecdysozoa</taxon>
        <taxon>Arthropoda</taxon>
        <taxon>Hexapoda</taxon>
        <taxon>Insecta</taxon>
        <taxon>Pterygota</taxon>
        <taxon>Neoptera</taxon>
        <taxon>Polyneoptera</taxon>
        <taxon>Phasmatodea</taxon>
        <taxon>Timematodea</taxon>
        <taxon>Timematoidea</taxon>
        <taxon>Timematidae</taxon>
        <taxon>Timema</taxon>
    </lineage>
</organism>
<proteinExistence type="predicted"/>
<evidence type="ECO:0000313" key="2">
    <source>
        <dbReference type="EMBL" id="CAD7194609.1"/>
    </source>
</evidence>
<dbReference type="AlphaFoldDB" id="A0A7R8VAL3"/>
<gene>
    <name evidence="2" type="ORF">TDIB3V08_LOCUS1026</name>
</gene>
<feature type="region of interest" description="Disordered" evidence="1">
    <location>
        <begin position="246"/>
        <end position="267"/>
    </location>
</feature>
<accession>A0A7R8VAL3</accession>
<dbReference type="EMBL" id="OA564528">
    <property type="protein sequence ID" value="CAD7194609.1"/>
    <property type="molecule type" value="Genomic_DNA"/>
</dbReference>
<feature type="compositionally biased region" description="Basic and acidic residues" evidence="1">
    <location>
        <begin position="258"/>
        <end position="267"/>
    </location>
</feature>
<sequence length="406" mass="45082">MKPQQHEVSKEDQACLNVESTAINDVGDVSSPEAINHITLTQCFELGLKWPSGTTTILSRVSSEIASCHNPRFSISVSAEMMEIFLAITNQPPHRGNAAQHHVQILHISVLQFCACKADSRRLCDSSFPTRNCHTILLGLQMMPADTEEEEKGEEEIRFLIQIKIPFLHSLNQCGPSGDPLTRNVALIVSCLGKLKGIHLSKCEKSLNSQKMQIDERFGKKRFEEKNGLQKIPHLSVLSTLNSNGLTRQAKVKRKPPKERCGEPAQHKESLYDPFLNSFSSSLKLSQITTVPKPTKGGLSKQLRVTLRINVTNGNLGQLLNYSPFYNTRKSVPCINRQLLLTHPLHPTSQQKGCCPCASTAKDPDDSLPVDFKPQGPQPRPSTEPQADPSMELQANPPCNHRQIPQ</sequence>